<accession>A0A261Y3S1</accession>
<feature type="transmembrane region" description="Helical" evidence="2">
    <location>
        <begin position="160"/>
        <end position="179"/>
    </location>
</feature>
<feature type="region of interest" description="Disordered" evidence="1">
    <location>
        <begin position="336"/>
        <end position="393"/>
    </location>
</feature>
<sequence>MGQYVSKTLVTGSVTAALTANGAVQAAAFAVAAPLQTEKFYDVSGSASFVAATLTSLYWQNYLQYYWKGTARPPLPTLSSFHPRQLVLTATTLLWTTRLGGFLLYRVLQSGKDSRFDGVREKPAKFGVFWFMQAIWVGATCFPVLLLNTVPHAVQPPLTWLDYAGLGIWAAGWAFEVMADVQKSRWKAKPENKDKFIQEGVWSLSRHPNYFGECLLWFGNWMVAYSGFSRIPPSIISPLVAKATILSPLFVTMLITKMATWEEKLKQRTPGGKSIVAETNATITEFSISFPSPQDAEKFAKAVLTEKPGKPVYKVAPSMLSPRTMRAGLGLGGGGLGAGGPIKPAPRPKVEDKPVVKEKKPTEIKVEVIKEEAKKPAPKPPPPPSAFACCTIS</sequence>
<dbReference type="Pfam" id="PF06966">
    <property type="entry name" value="DUF1295"/>
    <property type="match status" value="1"/>
</dbReference>
<reference evidence="3 4" key="1">
    <citation type="journal article" date="2017" name="Mycologia">
        <title>Bifiguratus adelaidae, gen. et sp. nov., a new member of Mucoromycotina in endophytic and soil-dwelling habitats.</title>
        <authorList>
            <person name="Torres-Cruz T.J."/>
            <person name="Billingsley Tobias T.L."/>
            <person name="Almatruk M."/>
            <person name="Hesse C."/>
            <person name="Kuske C.R."/>
            <person name="Desiro A."/>
            <person name="Benucci G.M."/>
            <person name="Bonito G."/>
            <person name="Stajich J.E."/>
            <person name="Dunlap C."/>
            <person name="Arnold A.E."/>
            <person name="Porras-Alfaro A."/>
        </authorList>
    </citation>
    <scope>NUCLEOTIDE SEQUENCE [LARGE SCALE GENOMIC DNA]</scope>
    <source>
        <strain evidence="3 4">AZ0501</strain>
    </source>
</reference>
<evidence type="ECO:0000313" key="3">
    <source>
        <dbReference type="EMBL" id="OZJ05263.1"/>
    </source>
</evidence>
<keyword evidence="2" id="KW-0812">Transmembrane</keyword>
<gene>
    <name evidence="3" type="ORF">BZG36_01943</name>
</gene>
<dbReference type="Gene3D" id="1.20.120.1630">
    <property type="match status" value="1"/>
</dbReference>
<proteinExistence type="predicted"/>
<evidence type="ECO:0000256" key="2">
    <source>
        <dbReference type="SAM" id="Phobius"/>
    </source>
</evidence>
<evidence type="ECO:0000313" key="4">
    <source>
        <dbReference type="Proteomes" id="UP000242875"/>
    </source>
</evidence>
<feature type="transmembrane region" description="Helical" evidence="2">
    <location>
        <begin position="126"/>
        <end position="148"/>
    </location>
</feature>
<dbReference type="PROSITE" id="PS50244">
    <property type="entry name" value="S5A_REDUCTASE"/>
    <property type="match status" value="1"/>
</dbReference>
<dbReference type="Proteomes" id="UP000242875">
    <property type="component" value="Unassembled WGS sequence"/>
</dbReference>
<dbReference type="GO" id="GO:0016020">
    <property type="term" value="C:membrane"/>
    <property type="evidence" value="ECO:0007669"/>
    <property type="project" value="TreeGrafter"/>
</dbReference>
<comment type="caution">
    <text evidence="3">The sequence shown here is derived from an EMBL/GenBank/DDBJ whole genome shotgun (WGS) entry which is preliminary data.</text>
</comment>
<protein>
    <submittedName>
        <fullName evidence="3">Uncharacterized protein</fullName>
    </submittedName>
</protein>
<feature type="transmembrane region" description="Helical" evidence="2">
    <location>
        <begin position="86"/>
        <end position="105"/>
    </location>
</feature>
<dbReference type="OrthoDB" id="67965at2759"/>
<keyword evidence="2" id="KW-0472">Membrane</keyword>
<dbReference type="PANTHER" id="PTHR32251">
    <property type="entry name" value="3-OXO-5-ALPHA-STEROID 4-DEHYDROGENASE"/>
    <property type="match status" value="1"/>
</dbReference>
<dbReference type="PANTHER" id="PTHR32251:SF17">
    <property type="entry name" value="STEROID 5-ALPHA REDUCTASE C-TERMINAL DOMAIN-CONTAINING PROTEIN"/>
    <property type="match status" value="1"/>
</dbReference>
<keyword evidence="4" id="KW-1185">Reference proteome</keyword>
<name>A0A261Y3S1_9FUNG</name>
<evidence type="ECO:0000256" key="1">
    <source>
        <dbReference type="SAM" id="MobiDB-lite"/>
    </source>
</evidence>
<dbReference type="EMBL" id="MVBO01000018">
    <property type="protein sequence ID" value="OZJ05263.1"/>
    <property type="molecule type" value="Genomic_DNA"/>
</dbReference>
<feature type="compositionally biased region" description="Basic and acidic residues" evidence="1">
    <location>
        <begin position="348"/>
        <end position="375"/>
    </location>
</feature>
<dbReference type="AlphaFoldDB" id="A0A261Y3S1"/>
<dbReference type="InterPro" id="IPR010721">
    <property type="entry name" value="UstE-like"/>
</dbReference>
<keyword evidence="2" id="KW-1133">Transmembrane helix</keyword>
<organism evidence="3 4">
    <name type="scientific">Bifiguratus adelaidae</name>
    <dbReference type="NCBI Taxonomy" id="1938954"/>
    <lineage>
        <taxon>Eukaryota</taxon>
        <taxon>Fungi</taxon>
        <taxon>Fungi incertae sedis</taxon>
        <taxon>Mucoromycota</taxon>
        <taxon>Mucoromycotina</taxon>
        <taxon>Endogonomycetes</taxon>
        <taxon>Endogonales</taxon>
        <taxon>Endogonales incertae sedis</taxon>
        <taxon>Bifiguratus</taxon>
    </lineage>
</organism>